<feature type="transmembrane region" description="Helical" evidence="1">
    <location>
        <begin position="505"/>
        <end position="529"/>
    </location>
</feature>
<name>A0AA88VFI7_9ASTE</name>
<comment type="caution">
    <text evidence="3">The sequence shown here is derived from an EMBL/GenBank/DDBJ whole genome shotgun (WGS) entry which is preliminary data.</text>
</comment>
<dbReference type="PANTHER" id="PTHR24177">
    <property type="entry name" value="CASKIN"/>
    <property type="match status" value="1"/>
</dbReference>
<feature type="transmembrane region" description="Helical" evidence="1">
    <location>
        <begin position="393"/>
        <end position="411"/>
    </location>
</feature>
<feature type="transmembrane region" description="Helical" evidence="1">
    <location>
        <begin position="472"/>
        <end position="499"/>
    </location>
</feature>
<dbReference type="GO" id="GO:0016020">
    <property type="term" value="C:membrane"/>
    <property type="evidence" value="ECO:0007669"/>
    <property type="project" value="TreeGrafter"/>
</dbReference>
<dbReference type="InterPro" id="IPR027417">
    <property type="entry name" value="P-loop_NTPase"/>
</dbReference>
<dbReference type="AlphaFoldDB" id="A0AA88VFI7"/>
<dbReference type="Proteomes" id="UP001188597">
    <property type="component" value="Unassembled WGS sequence"/>
</dbReference>
<dbReference type="PANTHER" id="PTHR24177:SF292">
    <property type="entry name" value="ANKYRIN REPEAT FAMILY PROTEIN-RELATED"/>
    <property type="match status" value="1"/>
</dbReference>
<evidence type="ECO:0000259" key="2">
    <source>
        <dbReference type="Pfam" id="PF13962"/>
    </source>
</evidence>
<accession>A0AA88VFI7</accession>
<evidence type="ECO:0000313" key="4">
    <source>
        <dbReference type="Proteomes" id="UP001188597"/>
    </source>
</evidence>
<feature type="transmembrane region" description="Helical" evidence="1">
    <location>
        <begin position="431"/>
        <end position="451"/>
    </location>
</feature>
<reference evidence="3" key="1">
    <citation type="submission" date="2022-12" db="EMBL/GenBank/DDBJ databases">
        <title>Draft genome assemblies for two species of Escallonia (Escalloniales).</title>
        <authorList>
            <person name="Chanderbali A."/>
            <person name="Dervinis C."/>
            <person name="Anghel I."/>
            <person name="Soltis D."/>
            <person name="Soltis P."/>
            <person name="Zapata F."/>
        </authorList>
    </citation>
    <scope>NUCLEOTIDE SEQUENCE</scope>
    <source>
        <strain evidence="3">UCBG64.0493</strain>
        <tissue evidence="3">Leaf</tissue>
    </source>
</reference>
<keyword evidence="1" id="KW-0812">Transmembrane</keyword>
<evidence type="ECO:0000313" key="3">
    <source>
        <dbReference type="EMBL" id="KAK3007737.1"/>
    </source>
</evidence>
<evidence type="ECO:0000256" key="1">
    <source>
        <dbReference type="SAM" id="Phobius"/>
    </source>
</evidence>
<keyword evidence="4" id="KW-1185">Reference proteome</keyword>
<dbReference type="Pfam" id="PF13177">
    <property type="entry name" value="DNA_pol3_delta2"/>
    <property type="match status" value="1"/>
</dbReference>
<dbReference type="SUPFAM" id="SSF52540">
    <property type="entry name" value="P-loop containing nucleoside triphosphate hydrolases"/>
    <property type="match status" value="1"/>
</dbReference>
<gene>
    <name evidence="3" type="ORF">RJ639_014046</name>
</gene>
<keyword evidence="1" id="KW-0472">Membrane</keyword>
<feature type="domain" description="PGG" evidence="2">
    <location>
        <begin position="383"/>
        <end position="497"/>
    </location>
</feature>
<protein>
    <recommendedName>
        <fullName evidence="2">PGG domain-containing protein</fullName>
    </recommendedName>
</protein>
<sequence>MMWRRDLESDSKMRAFDYNWLKRGTPIRGALLGKIPKFLGTYTTPKLAYGDKKAYGIKGTVGLIPLLTSSGDGQGGSSFATGQSDDELSTNYGGLDLEALSRLDGRRWSSSCRSQEGLELVAVNRDGEEESMTESIRTLSQKYRPMFFEELIGQNIVVQSLMNAIVRGRVASLYLFQGPRGTGKTSTARVLAAALNCLASNKTKLCGVCRECSEFILGNVLRQLPSKAQGNLLQKAMQTQALELVLLEDDLAIGELIRFPSRAGNRGVCNSAYPIVSGSNLEMEHRQEKIFNLVYEIGATKDLIAARKDENNTNVLHLAAKLAPPNRLNIDSGAALQLRRELLWFKEVEKIVQPLYKQMKDSNGRTPGMLFTEEHKGLVCEGEKWMKDTASSCMVVATLIATVMFAAAFTVPGSDNDDTGSPIFPSHLSFLVFAISDALALFSSATSILMFQSIVTSRYAEEDFLDSLPNRLILGLATLFISIATMMVSFCATIFIVLGRGFARVALPLVLLAGIRVTLFALLQFPLFVDMLSHTYRFSSLFRPTRRLLF</sequence>
<dbReference type="Gene3D" id="3.40.50.300">
    <property type="entry name" value="P-loop containing nucleotide triphosphate hydrolases"/>
    <property type="match status" value="1"/>
</dbReference>
<keyword evidence="1" id="KW-1133">Transmembrane helix</keyword>
<dbReference type="Pfam" id="PF13962">
    <property type="entry name" value="PGG"/>
    <property type="match status" value="1"/>
</dbReference>
<dbReference type="EMBL" id="JAVXUP010001829">
    <property type="protein sequence ID" value="KAK3007737.1"/>
    <property type="molecule type" value="Genomic_DNA"/>
</dbReference>
<dbReference type="InterPro" id="IPR026961">
    <property type="entry name" value="PGG_dom"/>
</dbReference>
<organism evidence="3 4">
    <name type="scientific">Escallonia herrerae</name>
    <dbReference type="NCBI Taxonomy" id="1293975"/>
    <lineage>
        <taxon>Eukaryota</taxon>
        <taxon>Viridiplantae</taxon>
        <taxon>Streptophyta</taxon>
        <taxon>Embryophyta</taxon>
        <taxon>Tracheophyta</taxon>
        <taxon>Spermatophyta</taxon>
        <taxon>Magnoliopsida</taxon>
        <taxon>eudicotyledons</taxon>
        <taxon>Gunneridae</taxon>
        <taxon>Pentapetalae</taxon>
        <taxon>asterids</taxon>
        <taxon>campanulids</taxon>
        <taxon>Escalloniales</taxon>
        <taxon>Escalloniaceae</taxon>
        <taxon>Escallonia</taxon>
    </lineage>
</organism>
<proteinExistence type="predicted"/>